<evidence type="ECO:0000256" key="3">
    <source>
        <dbReference type="ARBA" id="ARBA00022475"/>
    </source>
</evidence>
<dbReference type="InterPro" id="IPR003439">
    <property type="entry name" value="ABC_transporter-like_ATP-bd"/>
</dbReference>
<dbReference type="InterPro" id="IPR011527">
    <property type="entry name" value="ABC1_TM_dom"/>
</dbReference>
<dbReference type="PROSITE" id="PS50893">
    <property type="entry name" value="ABC_TRANSPORTER_2"/>
    <property type="match status" value="1"/>
</dbReference>
<dbReference type="Pfam" id="PF00664">
    <property type="entry name" value="ABC_membrane"/>
    <property type="match status" value="1"/>
</dbReference>
<keyword evidence="7 9" id="KW-1133">Transmembrane helix</keyword>
<dbReference type="GO" id="GO:0005886">
    <property type="term" value="C:plasma membrane"/>
    <property type="evidence" value="ECO:0007669"/>
    <property type="project" value="UniProtKB-SubCell"/>
</dbReference>
<dbReference type="InterPro" id="IPR003593">
    <property type="entry name" value="AAA+_ATPase"/>
</dbReference>
<dbReference type="SMART" id="SM00382">
    <property type="entry name" value="AAA"/>
    <property type="match status" value="1"/>
</dbReference>
<dbReference type="FunFam" id="1.20.1560.10:FF:000011">
    <property type="entry name" value="Multidrug ABC transporter ATP-binding protein"/>
    <property type="match status" value="1"/>
</dbReference>
<dbReference type="InterPro" id="IPR027417">
    <property type="entry name" value="P-loop_NTPase"/>
</dbReference>
<evidence type="ECO:0000259" key="11">
    <source>
        <dbReference type="PROSITE" id="PS50929"/>
    </source>
</evidence>
<feature type="transmembrane region" description="Helical" evidence="9">
    <location>
        <begin position="139"/>
        <end position="156"/>
    </location>
</feature>
<evidence type="ECO:0000256" key="8">
    <source>
        <dbReference type="ARBA" id="ARBA00023136"/>
    </source>
</evidence>
<evidence type="ECO:0000313" key="12">
    <source>
        <dbReference type="EMBL" id="VYU23148.1"/>
    </source>
</evidence>
<reference evidence="12" key="1">
    <citation type="submission" date="2019-11" db="EMBL/GenBank/DDBJ databases">
        <authorList>
            <person name="Feng L."/>
        </authorList>
    </citation>
    <scope>NUCLEOTIDE SEQUENCE</scope>
    <source>
        <strain evidence="12">CParaputrificumLFYP93</strain>
    </source>
</reference>
<accession>A0A6N3D7A5</accession>
<dbReference type="GO" id="GO:0005524">
    <property type="term" value="F:ATP binding"/>
    <property type="evidence" value="ECO:0007669"/>
    <property type="project" value="UniProtKB-KW"/>
</dbReference>
<keyword evidence="4 9" id="KW-0812">Transmembrane</keyword>
<keyword evidence="3" id="KW-1003">Cell membrane</keyword>
<feature type="transmembrane region" description="Helical" evidence="9">
    <location>
        <begin position="20"/>
        <end position="45"/>
    </location>
</feature>
<feature type="transmembrane region" description="Helical" evidence="9">
    <location>
        <begin position="242"/>
        <end position="266"/>
    </location>
</feature>
<dbReference type="PROSITE" id="PS50929">
    <property type="entry name" value="ABC_TM1F"/>
    <property type="match status" value="1"/>
</dbReference>
<dbReference type="RefSeq" id="WP_156561081.1">
    <property type="nucleotide sequence ID" value="NZ_CACRTV010000044.1"/>
</dbReference>
<dbReference type="EMBL" id="CACRTV010000044">
    <property type="protein sequence ID" value="VYU23148.1"/>
    <property type="molecule type" value="Genomic_DNA"/>
</dbReference>
<organism evidence="12">
    <name type="scientific">Clostridium paraputrificum</name>
    <dbReference type="NCBI Taxonomy" id="29363"/>
    <lineage>
        <taxon>Bacteria</taxon>
        <taxon>Bacillati</taxon>
        <taxon>Bacillota</taxon>
        <taxon>Clostridia</taxon>
        <taxon>Eubacteriales</taxon>
        <taxon>Clostridiaceae</taxon>
        <taxon>Clostridium</taxon>
    </lineage>
</organism>
<dbReference type="Gene3D" id="1.20.1560.10">
    <property type="entry name" value="ABC transporter type 1, transmembrane domain"/>
    <property type="match status" value="1"/>
</dbReference>
<gene>
    <name evidence="12" type="ORF">CPLFYP93_01739</name>
</gene>
<dbReference type="SUPFAM" id="SSF90123">
    <property type="entry name" value="ABC transporter transmembrane region"/>
    <property type="match status" value="1"/>
</dbReference>
<proteinExistence type="predicted"/>
<name>A0A6N3D7A5_9CLOT</name>
<dbReference type="InterPro" id="IPR017871">
    <property type="entry name" value="ABC_transporter-like_CS"/>
</dbReference>
<feature type="transmembrane region" description="Helical" evidence="9">
    <location>
        <begin position="162"/>
        <end position="179"/>
    </location>
</feature>
<comment type="subcellular location">
    <subcellularLocation>
        <location evidence="1">Cell membrane</location>
        <topology evidence="1">Multi-pass membrane protein</topology>
    </subcellularLocation>
</comment>
<dbReference type="SUPFAM" id="SSF52540">
    <property type="entry name" value="P-loop containing nucleoside triphosphate hydrolases"/>
    <property type="match status" value="1"/>
</dbReference>
<dbReference type="Pfam" id="PF00005">
    <property type="entry name" value="ABC_tran"/>
    <property type="match status" value="1"/>
</dbReference>
<evidence type="ECO:0000256" key="5">
    <source>
        <dbReference type="ARBA" id="ARBA00022741"/>
    </source>
</evidence>
<evidence type="ECO:0000256" key="7">
    <source>
        <dbReference type="ARBA" id="ARBA00022989"/>
    </source>
</evidence>
<feature type="domain" description="ABC transporter" evidence="10">
    <location>
        <begin position="337"/>
        <end position="571"/>
    </location>
</feature>
<evidence type="ECO:0000256" key="1">
    <source>
        <dbReference type="ARBA" id="ARBA00004651"/>
    </source>
</evidence>
<evidence type="ECO:0000256" key="4">
    <source>
        <dbReference type="ARBA" id="ARBA00022692"/>
    </source>
</evidence>
<dbReference type="InterPro" id="IPR036640">
    <property type="entry name" value="ABC1_TM_sf"/>
</dbReference>
<dbReference type="GO" id="GO:0015421">
    <property type="term" value="F:ABC-type oligopeptide transporter activity"/>
    <property type="evidence" value="ECO:0007669"/>
    <property type="project" value="TreeGrafter"/>
</dbReference>
<dbReference type="CDD" id="cd18547">
    <property type="entry name" value="ABC_6TM_Tm288_like"/>
    <property type="match status" value="1"/>
</dbReference>
<sequence length="582" mass="65689">MNNRGLKFILSYLKEHKTKLIIISFSIIVYTLTKLIGPFLMGYIIDNYITIPNVDGLLRWVIILFCVYAISSLAGWFQNYVNADVAAQTVNKIRTDLFNKIETLSLRFFDSTPHGELLSRFTNDIDNIGITLSNSMIELTSNLIQLVGVLIFMLVLNVKLALITLIATPFLAIIVTFLIKRTRRLYGEQQGKLGDLNAYIEEEISGLKVVKAYGLENEVVRRFHEKNKSFKDTAIKAQFTSYLMIPLMNGLSNVTLVLIIVVGSMLTLKGDASIGLIVTFINFARLFFQPINQMSNLYNQLGLAFTGAERVMDILKEEPDIKNTPNAKEIDVLNGYVNMKDVSFSYNDEKTILKRINIEAFKGEKIAIVGPTGSGKTTIINLLNRFYDTKEGEIYFDDLKIKNINFYSLRKRIGIVLQNTILFSGTIKENLLFGKEDATDDEIEIACIKANIHDYIISLPKGYDTEITSDSNVFSKGQKQLLSIARTILSNPDILILDEATSNVDMITEQKLQEAMNTMMEGRTSFVIAHRLKTIINSDKIVVIKDGKVVEEGTHKDLLSLKGFYNELYQNQFSSLKGIVNE</sequence>
<keyword evidence="2" id="KW-0813">Transport</keyword>
<dbReference type="GO" id="GO:0016887">
    <property type="term" value="F:ATP hydrolysis activity"/>
    <property type="evidence" value="ECO:0007669"/>
    <property type="project" value="InterPro"/>
</dbReference>
<evidence type="ECO:0000256" key="2">
    <source>
        <dbReference type="ARBA" id="ARBA00022448"/>
    </source>
</evidence>
<dbReference type="InterPro" id="IPR039421">
    <property type="entry name" value="Type_1_exporter"/>
</dbReference>
<protein>
    <submittedName>
        <fullName evidence="12">Putative ABC transporter ATP-binding protein</fullName>
    </submittedName>
</protein>
<feature type="domain" description="ABC transmembrane type-1" evidence="11">
    <location>
        <begin position="21"/>
        <end position="303"/>
    </location>
</feature>
<evidence type="ECO:0000256" key="9">
    <source>
        <dbReference type="SAM" id="Phobius"/>
    </source>
</evidence>
<evidence type="ECO:0000256" key="6">
    <source>
        <dbReference type="ARBA" id="ARBA00022840"/>
    </source>
</evidence>
<dbReference type="Gene3D" id="3.40.50.300">
    <property type="entry name" value="P-loop containing nucleotide triphosphate hydrolases"/>
    <property type="match status" value="1"/>
</dbReference>
<dbReference type="PROSITE" id="PS00211">
    <property type="entry name" value="ABC_TRANSPORTER_1"/>
    <property type="match status" value="1"/>
</dbReference>
<keyword evidence="6 12" id="KW-0067">ATP-binding</keyword>
<dbReference type="AlphaFoldDB" id="A0A6N3D7A5"/>
<dbReference type="FunFam" id="3.40.50.300:FF:000287">
    <property type="entry name" value="Multidrug ABC transporter ATP-binding protein"/>
    <property type="match status" value="1"/>
</dbReference>
<dbReference type="PANTHER" id="PTHR43394">
    <property type="entry name" value="ATP-DEPENDENT PERMEASE MDL1, MITOCHONDRIAL"/>
    <property type="match status" value="1"/>
</dbReference>
<keyword evidence="8 9" id="KW-0472">Membrane</keyword>
<keyword evidence="5" id="KW-0547">Nucleotide-binding</keyword>
<feature type="transmembrane region" description="Helical" evidence="9">
    <location>
        <begin position="57"/>
        <end position="77"/>
    </location>
</feature>
<dbReference type="PANTHER" id="PTHR43394:SF1">
    <property type="entry name" value="ATP-BINDING CASSETTE SUB-FAMILY B MEMBER 10, MITOCHONDRIAL"/>
    <property type="match status" value="1"/>
</dbReference>
<evidence type="ECO:0000259" key="10">
    <source>
        <dbReference type="PROSITE" id="PS50893"/>
    </source>
</evidence>